<name>A0A381ZK95_9ZZZZ</name>
<accession>A0A381ZK95</accession>
<feature type="non-terminal residue" evidence="1">
    <location>
        <position position="1"/>
    </location>
</feature>
<reference evidence="1" key="1">
    <citation type="submission" date="2018-05" db="EMBL/GenBank/DDBJ databases">
        <authorList>
            <person name="Lanie J.A."/>
            <person name="Ng W.-L."/>
            <person name="Kazmierczak K.M."/>
            <person name="Andrzejewski T.M."/>
            <person name="Davidsen T.M."/>
            <person name="Wayne K.J."/>
            <person name="Tettelin H."/>
            <person name="Glass J.I."/>
            <person name="Rusch D."/>
            <person name="Podicherti R."/>
            <person name="Tsui H.-C.T."/>
            <person name="Winkler M.E."/>
        </authorList>
    </citation>
    <scope>NUCLEOTIDE SEQUENCE</scope>
</reference>
<proteinExistence type="predicted"/>
<dbReference type="AlphaFoldDB" id="A0A381ZK95"/>
<dbReference type="EMBL" id="UINC01021671">
    <property type="protein sequence ID" value="SVA89716.1"/>
    <property type="molecule type" value="Genomic_DNA"/>
</dbReference>
<feature type="non-terminal residue" evidence="1">
    <location>
        <position position="44"/>
    </location>
</feature>
<gene>
    <name evidence="1" type="ORF">METZ01_LOCUS142570</name>
</gene>
<protein>
    <submittedName>
        <fullName evidence="1">Uncharacterized protein</fullName>
    </submittedName>
</protein>
<sequence length="44" mass="4877">VPKVSLDIPSELLSDLRNHVGDDKKFVSLADAVRTACRKLLDQL</sequence>
<evidence type="ECO:0000313" key="1">
    <source>
        <dbReference type="EMBL" id="SVA89716.1"/>
    </source>
</evidence>
<organism evidence="1">
    <name type="scientific">marine metagenome</name>
    <dbReference type="NCBI Taxonomy" id="408172"/>
    <lineage>
        <taxon>unclassified sequences</taxon>
        <taxon>metagenomes</taxon>
        <taxon>ecological metagenomes</taxon>
    </lineage>
</organism>